<dbReference type="InterPro" id="IPR029479">
    <property type="entry name" value="Nitroreductase"/>
</dbReference>
<feature type="domain" description="Nitroreductase" evidence="2">
    <location>
        <begin position="28"/>
        <end position="205"/>
    </location>
</feature>
<evidence type="ECO:0000259" key="2">
    <source>
        <dbReference type="Pfam" id="PF00881"/>
    </source>
</evidence>
<feature type="region of interest" description="Disordered" evidence="1">
    <location>
        <begin position="109"/>
        <end position="142"/>
    </location>
</feature>
<organism evidence="3 4">
    <name type="scientific">Cylindrotheca closterium</name>
    <dbReference type="NCBI Taxonomy" id="2856"/>
    <lineage>
        <taxon>Eukaryota</taxon>
        <taxon>Sar</taxon>
        <taxon>Stramenopiles</taxon>
        <taxon>Ochrophyta</taxon>
        <taxon>Bacillariophyta</taxon>
        <taxon>Bacillariophyceae</taxon>
        <taxon>Bacillariophycidae</taxon>
        <taxon>Bacillariales</taxon>
        <taxon>Bacillariaceae</taxon>
        <taxon>Cylindrotheca</taxon>
    </lineage>
</organism>
<accession>A0AAD2CNK7</accession>
<dbReference type="PANTHER" id="PTHR43821">
    <property type="entry name" value="NAD(P)H NITROREDUCTASE YDJA-RELATED"/>
    <property type="match status" value="1"/>
</dbReference>
<dbReference type="GO" id="GO:0016491">
    <property type="term" value="F:oxidoreductase activity"/>
    <property type="evidence" value="ECO:0007669"/>
    <property type="project" value="InterPro"/>
</dbReference>
<feature type="compositionally biased region" description="Low complexity" evidence="1">
    <location>
        <begin position="110"/>
        <end position="124"/>
    </location>
</feature>
<gene>
    <name evidence="3" type="ORF">CYCCA115_LOCUS5594</name>
</gene>
<name>A0AAD2CNK7_9STRA</name>
<dbReference type="Gene3D" id="3.40.109.10">
    <property type="entry name" value="NADH Oxidase"/>
    <property type="match status" value="1"/>
</dbReference>
<reference evidence="3" key="1">
    <citation type="submission" date="2023-08" db="EMBL/GenBank/DDBJ databases">
        <authorList>
            <person name="Audoor S."/>
            <person name="Bilcke G."/>
        </authorList>
    </citation>
    <scope>NUCLEOTIDE SEQUENCE</scope>
</reference>
<protein>
    <recommendedName>
        <fullName evidence="2">Nitroreductase domain-containing protein</fullName>
    </recommendedName>
</protein>
<evidence type="ECO:0000313" key="4">
    <source>
        <dbReference type="Proteomes" id="UP001295423"/>
    </source>
</evidence>
<evidence type="ECO:0000256" key="1">
    <source>
        <dbReference type="SAM" id="MobiDB-lite"/>
    </source>
</evidence>
<dbReference type="SUPFAM" id="SSF55469">
    <property type="entry name" value="FMN-dependent nitroreductase-like"/>
    <property type="match status" value="1"/>
</dbReference>
<keyword evidence="4" id="KW-1185">Reference proteome</keyword>
<dbReference type="Proteomes" id="UP001295423">
    <property type="component" value="Unassembled WGS sequence"/>
</dbReference>
<evidence type="ECO:0000313" key="3">
    <source>
        <dbReference type="EMBL" id="CAJ1937291.1"/>
    </source>
</evidence>
<dbReference type="PANTHER" id="PTHR43821:SF1">
    <property type="entry name" value="NAD(P)H NITROREDUCTASE YDJA-RELATED"/>
    <property type="match status" value="1"/>
</dbReference>
<dbReference type="AlphaFoldDB" id="A0AAD2CNK7"/>
<proteinExistence type="predicted"/>
<dbReference type="InterPro" id="IPR052530">
    <property type="entry name" value="NAD(P)H_nitroreductase"/>
</dbReference>
<dbReference type="InterPro" id="IPR000415">
    <property type="entry name" value="Nitroreductase-like"/>
</dbReference>
<dbReference type="Pfam" id="PF00881">
    <property type="entry name" value="Nitroreductase"/>
    <property type="match status" value="1"/>
</dbReference>
<sequence>MQSLLQSRRTGTSMVFTLEDHQKEEGLLKEAIHRAVQCAQMAPNHKRTEPFSFLQIMNSSSSADQVAEIAYQVAARTRSVPVARKKKEKWSQIPAFLVTLVHKNQKAVLSDSSSGGSSSSSSRSDTVDEISDGTFEPLPYAPPETERQLEDYASASAAIQNVLLSLHADGIATKWATGPVICTPAFRKLVHAKPTDRIAGLIMVGGMDSTQFDSDKMEQITAARRRRRRDVDGDVLQSLLP</sequence>
<dbReference type="EMBL" id="CAKOGP040000624">
    <property type="protein sequence ID" value="CAJ1937291.1"/>
    <property type="molecule type" value="Genomic_DNA"/>
</dbReference>
<comment type="caution">
    <text evidence="3">The sequence shown here is derived from an EMBL/GenBank/DDBJ whole genome shotgun (WGS) entry which is preliminary data.</text>
</comment>